<evidence type="ECO:0000313" key="2">
    <source>
        <dbReference type="EMBL" id="PWY64513.1"/>
    </source>
</evidence>
<dbReference type="EMBL" id="MSFL01000062">
    <property type="protein sequence ID" value="PWY64513.1"/>
    <property type="molecule type" value="Genomic_DNA"/>
</dbReference>
<evidence type="ECO:0000256" key="1">
    <source>
        <dbReference type="SAM" id="SignalP"/>
    </source>
</evidence>
<dbReference type="PANTHER" id="PTHR39219">
    <property type="entry name" value="ER MEMBRANE PROTEIN COMPLEX SUBUNIT 10"/>
    <property type="match status" value="1"/>
</dbReference>
<dbReference type="GeneID" id="37064192"/>
<name>A0A317UR60_9EURO</name>
<reference evidence="2 3" key="1">
    <citation type="submission" date="2016-12" db="EMBL/GenBank/DDBJ databases">
        <title>The genomes of Aspergillus section Nigri reveals drivers in fungal speciation.</title>
        <authorList>
            <consortium name="DOE Joint Genome Institute"/>
            <person name="Vesth T.C."/>
            <person name="Nybo J."/>
            <person name="Theobald S."/>
            <person name="Brandl J."/>
            <person name="Frisvad J.C."/>
            <person name="Nielsen K.F."/>
            <person name="Lyhne E.K."/>
            <person name="Kogle M.E."/>
            <person name="Kuo A."/>
            <person name="Riley R."/>
            <person name="Clum A."/>
            <person name="Nolan M."/>
            <person name="Lipzen A."/>
            <person name="Salamov A."/>
            <person name="Henrissat B."/>
            <person name="Wiebenga A."/>
            <person name="De Vries R.P."/>
            <person name="Grigoriev I.V."/>
            <person name="Mortensen U.H."/>
            <person name="Andersen M.R."/>
            <person name="Baker S.E."/>
        </authorList>
    </citation>
    <scope>NUCLEOTIDE SEQUENCE [LARGE SCALE GENOMIC DNA]</scope>
    <source>
        <strain evidence="2 3">CBS 117.55</strain>
    </source>
</reference>
<dbReference type="Proteomes" id="UP000247233">
    <property type="component" value="Unassembled WGS sequence"/>
</dbReference>
<dbReference type="VEuPathDB" id="FungiDB:BO70DRAFT_356948"/>
<protein>
    <submittedName>
        <fullName evidence="2">Uncharacterized protein</fullName>
    </submittedName>
</protein>
<evidence type="ECO:0000313" key="3">
    <source>
        <dbReference type="Proteomes" id="UP000247233"/>
    </source>
</evidence>
<comment type="caution">
    <text evidence="2">The sequence shown here is derived from an EMBL/GenBank/DDBJ whole genome shotgun (WGS) entry which is preliminary data.</text>
</comment>
<accession>A0A317UR60</accession>
<dbReference type="RefSeq" id="XP_025394286.1">
    <property type="nucleotide sequence ID" value="XM_025541955.1"/>
</dbReference>
<dbReference type="OrthoDB" id="1894652at2759"/>
<gene>
    <name evidence="2" type="ORF">BO70DRAFT_356948</name>
</gene>
<dbReference type="AlphaFoldDB" id="A0A317UR60"/>
<feature type="signal peptide" evidence="1">
    <location>
        <begin position="1"/>
        <end position="26"/>
    </location>
</feature>
<proteinExistence type="predicted"/>
<dbReference type="PANTHER" id="PTHR39219:SF1">
    <property type="entry name" value="ER MEMBRANE PROTEIN COMPLEX SUBUNIT 10"/>
    <property type="match status" value="1"/>
</dbReference>
<keyword evidence="3" id="KW-1185">Reference proteome</keyword>
<keyword evidence="1" id="KW-0732">Signal</keyword>
<organism evidence="2 3">
    <name type="scientific">Aspergillus heteromorphus CBS 117.55</name>
    <dbReference type="NCBI Taxonomy" id="1448321"/>
    <lineage>
        <taxon>Eukaryota</taxon>
        <taxon>Fungi</taxon>
        <taxon>Dikarya</taxon>
        <taxon>Ascomycota</taxon>
        <taxon>Pezizomycotina</taxon>
        <taxon>Eurotiomycetes</taxon>
        <taxon>Eurotiomycetidae</taxon>
        <taxon>Eurotiales</taxon>
        <taxon>Aspergillaceae</taxon>
        <taxon>Aspergillus</taxon>
        <taxon>Aspergillus subgen. Circumdati</taxon>
    </lineage>
</organism>
<sequence>MQPRRFIISPVLYLVYFLAVAICSESQPLSAEIFCWPLSSPGPSIVTRISYEVTAQRPELISFSTPTTVDCDYTGSDGELQGLIRLGLYTSTATNPNQWVGTLVSRSSLIGSDDCKPTLQLHIGPSNKTYHVELQQHASRAASSTPMSPQLELISYQNGPRPHLNQPLIIGPDGKNADEVFEKTFFQKYWWLFLIIAFLVMSGGGESQ</sequence>
<feature type="chain" id="PRO_5016356074" evidence="1">
    <location>
        <begin position="27"/>
        <end position="208"/>
    </location>
</feature>